<dbReference type="EMBL" id="QGKV02000759">
    <property type="protein sequence ID" value="KAF3562092.1"/>
    <property type="molecule type" value="Genomic_DNA"/>
</dbReference>
<evidence type="ECO:0000313" key="2">
    <source>
        <dbReference type="Proteomes" id="UP000266723"/>
    </source>
</evidence>
<protein>
    <submittedName>
        <fullName evidence="1">Uncharacterized protein</fullName>
    </submittedName>
</protein>
<proteinExistence type="predicted"/>
<reference evidence="1 2" key="1">
    <citation type="journal article" date="2020" name="BMC Genomics">
        <title>Intraspecific diversification of the crop wild relative Brassica cretica Lam. using demographic model selection.</title>
        <authorList>
            <person name="Kioukis A."/>
            <person name="Michalopoulou V.A."/>
            <person name="Briers L."/>
            <person name="Pirintsos S."/>
            <person name="Studholme D.J."/>
            <person name="Pavlidis P."/>
            <person name="Sarris P.F."/>
        </authorList>
    </citation>
    <scope>NUCLEOTIDE SEQUENCE [LARGE SCALE GENOMIC DNA]</scope>
    <source>
        <strain evidence="2">cv. PFS-1207/04</strain>
    </source>
</reference>
<accession>A0ABQ7CPZ7</accession>
<gene>
    <name evidence="1" type="ORF">DY000_02015577</name>
</gene>
<name>A0ABQ7CPZ7_BRACR</name>
<organism evidence="1 2">
    <name type="scientific">Brassica cretica</name>
    <name type="common">Mustard</name>
    <dbReference type="NCBI Taxonomy" id="69181"/>
    <lineage>
        <taxon>Eukaryota</taxon>
        <taxon>Viridiplantae</taxon>
        <taxon>Streptophyta</taxon>
        <taxon>Embryophyta</taxon>
        <taxon>Tracheophyta</taxon>
        <taxon>Spermatophyta</taxon>
        <taxon>Magnoliopsida</taxon>
        <taxon>eudicotyledons</taxon>
        <taxon>Gunneridae</taxon>
        <taxon>Pentapetalae</taxon>
        <taxon>rosids</taxon>
        <taxon>malvids</taxon>
        <taxon>Brassicales</taxon>
        <taxon>Brassicaceae</taxon>
        <taxon>Brassiceae</taxon>
        <taxon>Brassica</taxon>
    </lineage>
</organism>
<sequence length="276" mass="30622">MANLEDCILGILIKALGVLRNSVSPDQTRDGSLRCRPRCRKLRHCNGERGFGVCLEESLDEAAKPLEIPDEPIQSYVQISPCLLSKSGHCTYIFICRSGSWKAISFRSGSTLFSILRSKAKVRTDVISSFFLSLSFHSRRVMVYVGDVYELDKGIRPMCAGVTWWNDIYVCLGRYIVSCWVMWQSRVGMIHRRSGHAACLACPRSVLFDIALLDVLGSTHVGGFFFCQRRPGILKTHCFGLVAGDKCHDIADHFSYVGSGCQMYSVNGEGGGSSSR</sequence>
<comment type="caution">
    <text evidence="1">The sequence shown here is derived from an EMBL/GenBank/DDBJ whole genome shotgun (WGS) entry which is preliminary data.</text>
</comment>
<evidence type="ECO:0000313" key="1">
    <source>
        <dbReference type="EMBL" id="KAF3562092.1"/>
    </source>
</evidence>
<keyword evidence="2" id="KW-1185">Reference proteome</keyword>
<dbReference type="Proteomes" id="UP000266723">
    <property type="component" value="Unassembled WGS sequence"/>
</dbReference>